<reference evidence="1" key="1">
    <citation type="journal article" date="2014" name="Nat. Commun.">
        <title>The tobacco genome sequence and its comparison with those of tomato and potato.</title>
        <authorList>
            <person name="Sierro N."/>
            <person name="Battey J.N."/>
            <person name="Ouadi S."/>
            <person name="Bakaher N."/>
            <person name="Bovet L."/>
            <person name="Willig A."/>
            <person name="Goepfert S."/>
            <person name="Peitsch M.C."/>
            <person name="Ivanov N.V."/>
        </authorList>
    </citation>
    <scope>NUCLEOTIDE SEQUENCE [LARGE SCALE GENOMIC DNA]</scope>
</reference>
<feature type="non-terminal residue" evidence="2">
    <location>
        <position position="147"/>
    </location>
</feature>
<organism evidence="1 2">
    <name type="scientific">Nicotiana tabacum</name>
    <name type="common">Common tobacco</name>
    <dbReference type="NCBI Taxonomy" id="4097"/>
    <lineage>
        <taxon>Eukaryota</taxon>
        <taxon>Viridiplantae</taxon>
        <taxon>Streptophyta</taxon>
        <taxon>Embryophyta</taxon>
        <taxon>Tracheophyta</taxon>
        <taxon>Spermatophyta</taxon>
        <taxon>Magnoliopsida</taxon>
        <taxon>eudicotyledons</taxon>
        <taxon>Gunneridae</taxon>
        <taxon>Pentapetalae</taxon>
        <taxon>asterids</taxon>
        <taxon>lamiids</taxon>
        <taxon>Solanales</taxon>
        <taxon>Solanaceae</taxon>
        <taxon>Nicotianoideae</taxon>
        <taxon>Nicotianeae</taxon>
        <taxon>Nicotiana</taxon>
    </lineage>
</organism>
<dbReference type="AlphaFoldDB" id="A0A1S3YBK6"/>
<accession>A0A1S3YBK6</accession>
<dbReference type="PANTHER" id="PTHR33914">
    <property type="entry name" value="18S PRE-RIBOSOMAL ASSEMBLY PROTEIN GAR2-LIKE PROTEIN"/>
    <property type="match status" value="1"/>
</dbReference>
<proteinExistence type="predicted"/>
<sequence>MMIFGSKCTANGKVTNATEKTSSANNVVRTEESNLNSQKAKSDGDQSALQPDQMPLEQATLKSQTAVSASDEMDNNGPTSNLFHNSKKETGASIFDFNSTKPDSTISKEKDVENLPEDSLMSKVIVVHKDGNSDDLSADTIMIFVFF</sequence>
<evidence type="ECO:0000313" key="2">
    <source>
        <dbReference type="RefSeq" id="XP_016449489.1"/>
    </source>
</evidence>
<dbReference type="InterPro" id="IPR040378">
    <property type="entry name" value="BASL"/>
</dbReference>
<dbReference type="OrthoDB" id="1911032at2759"/>
<reference evidence="2" key="2">
    <citation type="submission" date="2025-08" db="UniProtKB">
        <authorList>
            <consortium name="RefSeq"/>
        </authorList>
    </citation>
    <scope>IDENTIFICATION</scope>
</reference>
<dbReference type="RefSeq" id="XP_016449489.1">
    <property type="nucleotide sequence ID" value="XM_016594003.1"/>
</dbReference>
<dbReference type="GO" id="GO:0009786">
    <property type="term" value="P:regulation of asymmetric cell division"/>
    <property type="evidence" value="ECO:0007669"/>
    <property type="project" value="InterPro"/>
</dbReference>
<gene>
    <name evidence="2" type="primary">LOC107774469</name>
</gene>
<dbReference type="PANTHER" id="PTHR33914:SF2">
    <property type="entry name" value="OS02G0582100 PROTEIN"/>
    <property type="match status" value="1"/>
</dbReference>
<protein>
    <submittedName>
        <fullName evidence="2">Uncharacterized protein</fullName>
    </submittedName>
</protein>
<dbReference type="GeneID" id="107774469"/>
<dbReference type="Proteomes" id="UP000790787">
    <property type="component" value="Chromosome 24"/>
</dbReference>
<name>A0A1S3YBK6_TOBAC</name>
<keyword evidence="1" id="KW-1185">Reference proteome</keyword>
<dbReference type="PaxDb" id="4097-A0A1S3YBK6"/>
<evidence type="ECO:0000313" key="1">
    <source>
        <dbReference type="Proteomes" id="UP000790787"/>
    </source>
</evidence>
<dbReference type="KEGG" id="nta:107774469"/>